<sequence length="92" mass="10122">MCNTPTPFLMARIAALSLTEHQNDILQAVDGFVVEDALNIRQLKLHARHTRNRLADAGIAVKLNHALELVSGAHGFRDWQAALAGLRERDGV</sequence>
<comment type="caution">
    <text evidence="2">The sequence shown here is derived from an EMBL/GenBank/DDBJ whole genome shotgun (WGS) entry which is preliminary data.</text>
</comment>
<dbReference type="EMBL" id="NAEW01000036">
    <property type="protein sequence ID" value="OQM39045.1"/>
    <property type="molecule type" value="Genomic_DNA"/>
</dbReference>
<dbReference type="AlphaFoldDB" id="A0A1V8NRK7"/>
<evidence type="ECO:0000259" key="1">
    <source>
        <dbReference type="Pfam" id="PF20066"/>
    </source>
</evidence>
<evidence type="ECO:0000313" key="3">
    <source>
        <dbReference type="Proteomes" id="UP000192573"/>
    </source>
</evidence>
<dbReference type="InterPro" id="IPR045517">
    <property type="entry name" value="Glyoxalase_8"/>
</dbReference>
<evidence type="ECO:0000313" key="2">
    <source>
        <dbReference type="EMBL" id="OQM39045.1"/>
    </source>
</evidence>
<accession>A0A1V8NRK7</accession>
<reference evidence="2 3" key="1">
    <citation type="submission" date="2017-03" db="EMBL/GenBank/DDBJ databases">
        <authorList>
            <person name="Afonso C.L."/>
            <person name="Miller P.J."/>
            <person name="Scott M.A."/>
            <person name="Spackman E."/>
            <person name="Goraichik I."/>
            <person name="Dimitrov K.M."/>
            <person name="Suarez D.L."/>
            <person name="Swayne D.E."/>
        </authorList>
    </citation>
    <scope>NUCLEOTIDE SEQUENCE [LARGE SCALE GENOMIC DNA]</scope>
    <source>
        <strain evidence="2 3">ATCC 51113</strain>
    </source>
</reference>
<feature type="domain" description="Glyoxalase-related protein" evidence="1">
    <location>
        <begin position="38"/>
        <end position="88"/>
    </location>
</feature>
<name>A0A1V8NRK7_CITBR</name>
<dbReference type="Pfam" id="PF20066">
    <property type="entry name" value="Glyoxalase_8"/>
    <property type="match status" value="1"/>
</dbReference>
<gene>
    <name evidence="2" type="ORF">BZK42_26895</name>
</gene>
<dbReference type="RefSeq" id="WP_080861156.1">
    <property type="nucleotide sequence ID" value="NZ_CP077405.1"/>
</dbReference>
<organism evidence="2 3">
    <name type="scientific">Citrobacter braakii</name>
    <dbReference type="NCBI Taxonomy" id="57706"/>
    <lineage>
        <taxon>Bacteria</taxon>
        <taxon>Pseudomonadati</taxon>
        <taxon>Pseudomonadota</taxon>
        <taxon>Gammaproteobacteria</taxon>
        <taxon>Enterobacterales</taxon>
        <taxon>Enterobacteriaceae</taxon>
        <taxon>Citrobacter</taxon>
        <taxon>Citrobacter freundii complex</taxon>
    </lineage>
</organism>
<proteinExistence type="predicted"/>
<protein>
    <recommendedName>
        <fullName evidence="1">Glyoxalase-related protein domain-containing protein</fullName>
    </recommendedName>
</protein>
<dbReference type="Proteomes" id="UP000192573">
    <property type="component" value="Unassembled WGS sequence"/>
</dbReference>